<comment type="catalytic activity">
    <reaction evidence="3">
        <text>Endohydrolysis of (1-&gt;4)-alpha-D-glucosidic linkages in polysaccharides containing three or more (1-&gt;4)-alpha-linked D-glucose units.</text>
        <dbReference type="EC" id="3.2.1.1"/>
    </reaction>
</comment>
<feature type="domain" description="Glycosyl hydrolase family 13 catalytic" evidence="4">
    <location>
        <begin position="34"/>
        <end position="473"/>
    </location>
</feature>
<proteinExistence type="inferred from homology"/>
<gene>
    <name evidence="5" type="ORF">KME32_32165</name>
</gene>
<reference evidence="5" key="1">
    <citation type="submission" date="2021-05" db="EMBL/GenBank/DDBJ databases">
        <authorList>
            <person name="Pietrasiak N."/>
            <person name="Ward R."/>
            <person name="Stajich J.E."/>
            <person name="Kurbessoian T."/>
        </authorList>
    </citation>
    <scope>NUCLEOTIDE SEQUENCE</scope>
    <source>
        <strain evidence="5">JT2-VF2</strain>
    </source>
</reference>
<dbReference type="SUPFAM" id="SSF51445">
    <property type="entry name" value="(Trans)glycosidases"/>
    <property type="match status" value="1"/>
</dbReference>
<dbReference type="GO" id="GO:0043169">
    <property type="term" value="F:cation binding"/>
    <property type="evidence" value="ECO:0007669"/>
    <property type="project" value="InterPro"/>
</dbReference>
<dbReference type="Gene3D" id="3.20.20.80">
    <property type="entry name" value="Glycosidases"/>
    <property type="match status" value="1"/>
</dbReference>
<dbReference type="PANTHER" id="PTHR10357:SF209">
    <property type="entry name" value="PERIPLASMIC ALPHA-AMYLASE"/>
    <property type="match status" value="1"/>
</dbReference>
<evidence type="ECO:0000256" key="3">
    <source>
        <dbReference type="RuleBase" id="RU361134"/>
    </source>
</evidence>
<comment type="similarity">
    <text evidence="1 2">Belongs to the glycosyl hydrolase 13 family.</text>
</comment>
<reference evidence="5" key="2">
    <citation type="journal article" date="2022" name="Microbiol. Resour. Announc.">
        <title>Metagenome Sequencing to Explore Phylogenomics of Terrestrial Cyanobacteria.</title>
        <authorList>
            <person name="Ward R.D."/>
            <person name="Stajich J.E."/>
            <person name="Johansen J.R."/>
            <person name="Huntemann M."/>
            <person name="Clum A."/>
            <person name="Foster B."/>
            <person name="Foster B."/>
            <person name="Roux S."/>
            <person name="Palaniappan K."/>
            <person name="Varghese N."/>
            <person name="Mukherjee S."/>
            <person name="Reddy T.B.K."/>
            <person name="Daum C."/>
            <person name="Copeland A."/>
            <person name="Chen I.A."/>
            <person name="Ivanova N.N."/>
            <person name="Kyrpides N.C."/>
            <person name="Shapiro N."/>
            <person name="Eloe-Fadrosh E.A."/>
            <person name="Pietrasiak N."/>
        </authorList>
    </citation>
    <scope>NUCLEOTIDE SEQUENCE</scope>
    <source>
        <strain evidence="5">JT2-VF2</strain>
    </source>
</reference>
<organism evidence="5 6">
    <name type="scientific">Mojavia pulchra JT2-VF2</name>
    <dbReference type="NCBI Taxonomy" id="287848"/>
    <lineage>
        <taxon>Bacteria</taxon>
        <taxon>Bacillati</taxon>
        <taxon>Cyanobacteriota</taxon>
        <taxon>Cyanophyceae</taxon>
        <taxon>Nostocales</taxon>
        <taxon>Nostocaceae</taxon>
    </lineage>
</organism>
<dbReference type="EMBL" id="JAHHHN010000043">
    <property type="protein sequence ID" value="MBW4565657.1"/>
    <property type="molecule type" value="Genomic_DNA"/>
</dbReference>
<dbReference type="AlphaFoldDB" id="A0A951Q5E7"/>
<accession>A0A951Q5E7</accession>
<evidence type="ECO:0000313" key="6">
    <source>
        <dbReference type="Proteomes" id="UP000715781"/>
    </source>
</evidence>
<dbReference type="EC" id="3.2.1.1" evidence="3"/>
<dbReference type="InterPro" id="IPR006047">
    <property type="entry name" value="GH13_cat_dom"/>
</dbReference>
<dbReference type="SMART" id="SM00642">
    <property type="entry name" value="Aamy"/>
    <property type="match status" value="1"/>
</dbReference>
<dbReference type="PANTHER" id="PTHR10357">
    <property type="entry name" value="ALPHA-AMYLASE FAMILY MEMBER"/>
    <property type="match status" value="1"/>
</dbReference>
<name>A0A951Q5E7_9NOST</name>
<keyword evidence="3" id="KW-0378">Hydrolase</keyword>
<dbReference type="GO" id="GO:0004556">
    <property type="term" value="F:alpha-amylase activity"/>
    <property type="evidence" value="ECO:0007669"/>
    <property type="project" value="UniProtKB-UniRule"/>
</dbReference>
<keyword evidence="3" id="KW-0326">Glycosidase</keyword>
<dbReference type="Proteomes" id="UP000715781">
    <property type="component" value="Unassembled WGS sequence"/>
</dbReference>
<evidence type="ECO:0000259" key="4">
    <source>
        <dbReference type="SMART" id="SM00642"/>
    </source>
</evidence>
<protein>
    <recommendedName>
        <fullName evidence="3">Alpha-amylase</fullName>
        <ecNumber evidence="3">3.2.1.1</ecNumber>
    </recommendedName>
</protein>
<sequence>MSVLTSIAQIDLRPKSGKTYFSIDREWREEFIYFLMVDRFHDNSTRIPINQSGRSLGIQAPDNKFYGGKIQGITRNLDYIAGLGCTAIWLSPIFENNAGAYHGYNISNYLDVDPNFGTKQDLIDLVDAAHNYKRNGKAFPIRIILDVVINHSGDNWAYPGDNEYKYIDDQQFSIDFWRRNDRPIPTELRKDYLYHRRGRITEQGWDRYPENQHGDVVSLKDYANDDDSAGSELINILIKSHCYWIREADIDGFRVDAVKHMGELACSRFCSNIREYAYSLGKRGFFLFGELAVSSDDIYDRYIGQNTSRQDNNKTVFFGLNSLLDFRLASGRYNDDNNAPLRDIIKGSKGPETLFNRIEAQRERALNRGEIGRYLVTFIDNHDDFWQPGGRFAAEASDAQVIAGIGFLLCSLGTPCIYYGTEQGFAGKGGDNHIREAMFDSATTAQNLLNTNCTIYQEISKIAQVMRATEPLRFGRMYYRQISGNGKDFGFPFGNSYTLAFSRITYGREVLVAYNVSNQNRNDFVIVDASIHKKGETMSFIYGKSGSVTVQEAPSGALYVQLNLRSHQFVILE</sequence>
<dbReference type="InterPro" id="IPR017853">
    <property type="entry name" value="GH"/>
</dbReference>
<dbReference type="Pfam" id="PF00128">
    <property type="entry name" value="Alpha-amylase"/>
    <property type="match status" value="1"/>
</dbReference>
<comment type="caution">
    <text evidence="5">The sequence shown here is derived from an EMBL/GenBank/DDBJ whole genome shotgun (WGS) entry which is preliminary data.</text>
</comment>
<evidence type="ECO:0000313" key="5">
    <source>
        <dbReference type="EMBL" id="MBW4565657.1"/>
    </source>
</evidence>
<evidence type="ECO:0000256" key="1">
    <source>
        <dbReference type="ARBA" id="ARBA00008061"/>
    </source>
</evidence>
<evidence type="ECO:0000256" key="2">
    <source>
        <dbReference type="RuleBase" id="RU003615"/>
    </source>
</evidence>
<dbReference type="GO" id="GO:0005975">
    <property type="term" value="P:carbohydrate metabolic process"/>
    <property type="evidence" value="ECO:0007669"/>
    <property type="project" value="InterPro"/>
</dbReference>
<keyword evidence="3" id="KW-0119">Carbohydrate metabolism</keyword>
<dbReference type="PRINTS" id="PR00110">
    <property type="entry name" value="ALPHAAMYLASE"/>
</dbReference>
<dbReference type="InterPro" id="IPR006046">
    <property type="entry name" value="Alpha_amylase"/>
</dbReference>